<dbReference type="Proteomes" id="UP000659388">
    <property type="component" value="Unassembled WGS sequence"/>
</dbReference>
<name>A0A937FB77_9BACT</name>
<proteinExistence type="predicted"/>
<reference evidence="3" key="1">
    <citation type="submission" date="2021-01" db="EMBL/GenBank/DDBJ databases">
        <title>Fulvivirga kasyanovii gen. nov., sp nov., a novel member of the phylum Bacteroidetes isolated from seawater in a mussel farm.</title>
        <authorList>
            <person name="Zhao L.-H."/>
            <person name="Wang Z.-J."/>
        </authorList>
    </citation>
    <scope>NUCLEOTIDE SEQUENCE</scope>
    <source>
        <strain evidence="3">2943</strain>
    </source>
</reference>
<dbReference type="Gene3D" id="3.40.50.2000">
    <property type="entry name" value="Glycogen Phosphorylase B"/>
    <property type="match status" value="1"/>
</dbReference>
<keyword evidence="1" id="KW-0328">Glycosyltransferase</keyword>
<keyword evidence="4" id="KW-1185">Reference proteome</keyword>
<evidence type="ECO:0000256" key="2">
    <source>
        <dbReference type="ARBA" id="ARBA00022679"/>
    </source>
</evidence>
<keyword evidence="2" id="KW-0808">Transferase</keyword>
<organism evidence="3 4">
    <name type="scientific">Fulvivirga sediminis</name>
    <dbReference type="NCBI Taxonomy" id="2803949"/>
    <lineage>
        <taxon>Bacteria</taxon>
        <taxon>Pseudomonadati</taxon>
        <taxon>Bacteroidota</taxon>
        <taxon>Cytophagia</taxon>
        <taxon>Cytophagales</taxon>
        <taxon>Fulvivirgaceae</taxon>
        <taxon>Fulvivirga</taxon>
    </lineage>
</organism>
<dbReference type="AlphaFoldDB" id="A0A937FB77"/>
<dbReference type="Pfam" id="PF01075">
    <property type="entry name" value="Glyco_transf_9"/>
    <property type="match status" value="1"/>
</dbReference>
<dbReference type="PANTHER" id="PTHR30160">
    <property type="entry name" value="TETRAACYLDISACCHARIDE 4'-KINASE-RELATED"/>
    <property type="match status" value="1"/>
</dbReference>
<dbReference type="EMBL" id="JAESIY010000024">
    <property type="protein sequence ID" value="MBL3659030.1"/>
    <property type="molecule type" value="Genomic_DNA"/>
</dbReference>
<dbReference type="GO" id="GO:0008713">
    <property type="term" value="F:ADP-heptose-lipopolysaccharide heptosyltransferase activity"/>
    <property type="evidence" value="ECO:0007669"/>
    <property type="project" value="TreeGrafter"/>
</dbReference>
<dbReference type="InterPro" id="IPR002201">
    <property type="entry name" value="Glyco_trans_9"/>
</dbReference>
<dbReference type="GO" id="GO:0005829">
    <property type="term" value="C:cytosol"/>
    <property type="evidence" value="ECO:0007669"/>
    <property type="project" value="TreeGrafter"/>
</dbReference>
<accession>A0A937FB77</accession>
<evidence type="ECO:0000256" key="1">
    <source>
        <dbReference type="ARBA" id="ARBA00022676"/>
    </source>
</evidence>
<dbReference type="InterPro" id="IPR051199">
    <property type="entry name" value="LPS_LOS_Heptosyltrfase"/>
</dbReference>
<sequence>MNSRKIMEVTHTKYDIAINLDKEPEACIILKQVMADEKYGFTWDNGIAPVTPAAEPKLLTGLFDQLSKQNTASYIDEIFSICHLDYTDERYILDVDKDYFNHWEKTLKKETDYPIVGLNTGAGQRWPTRQWKVEYWESLIKSLQDKGYYCVLLGGKDEHENNLALKQSTGSFYSGYFSVQQFIALIAQCDLVVTQVTMAMHLSLALDRKLILMNNIFNPHEFDLFDLGEIIQPDQGCDCYFGSSCIHGQSCMQYIKPEEVLSAVERHLPLDQVKLKSNYSYEL</sequence>
<evidence type="ECO:0000313" key="4">
    <source>
        <dbReference type="Proteomes" id="UP000659388"/>
    </source>
</evidence>
<evidence type="ECO:0000313" key="3">
    <source>
        <dbReference type="EMBL" id="MBL3659030.1"/>
    </source>
</evidence>
<dbReference type="GO" id="GO:0009244">
    <property type="term" value="P:lipopolysaccharide core region biosynthetic process"/>
    <property type="evidence" value="ECO:0007669"/>
    <property type="project" value="TreeGrafter"/>
</dbReference>
<dbReference type="SUPFAM" id="SSF53756">
    <property type="entry name" value="UDP-Glycosyltransferase/glycogen phosphorylase"/>
    <property type="match status" value="1"/>
</dbReference>
<gene>
    <name evidence="3" type="ORF">JL102_22980</name>
</gene>
<dbReference type="CDD" id="cd03789">
    <property type="entry name" value="GT9_LPS_heptosyltransferase"/>
    <property type="match status" value="1"/>
</dbReference>
<dbReference type="PANTHER" id="PTHR30160:SF7">
    <property type="entry name" value="ADP-HEPTOSE--LPS HEPTOSYLTRANSFERASE 2"/>
    <property type="match status" value="1"/>
</dbReference>
<protein>
    <submittedName>
        <fullName evidence="3">Glycosyltransferase family 9 protein</fullName>
    </submittedName>
</protein>
<comment type="caution">
    <text evidence="3">The sequence shown here is derived from an EMBL/GenBank/DDBJ whole genome shotgun (WGS) entry which is preliminary data.</text>
</comment>